<dbReference type="InterPro" id="IPR016181">
    <property type="entry name" value="Acyl_CoA_acyltransferase"/>
</dbReference>
<evidence type="ECO:0000256" key="1">
    <source>
        <dbReference type="ARBA" id="ARBA00022679"/>
    </source>
</evidence>
<dbReference type="PANTHER" id="PTHR43877">
    <property type="entry name" value="AMINOALKYLPHOSPHONATE N-ACETYLTRANSFERASE-RELATED-RELATED"/>
    <property type="match status" value="1"/>
</dbReference>
<dbReference type="Pfam" id="PF00583">
    <property type="entry name" value="Acetyltransf_1"/>
    <property type="match status" value="1"/>
</dbReference>
<dbReference type="InterPro" id="IPR050832">
    <property type="entry name" value="Bact_Acetyltransf"/>
</dbReference>
<gene>
    <name evidence="4" type="ORF">JOC77_003158</name>
</gene>
<keyword evidence="2" id="KW-0012">Acyltransferase</keyword>
<evidence type="ECO:0000313" key="5">
    <source>
        <dbReference type="Proteomes" id="UP000823486"/>
    </source>
</evidence>
<evidence type="ECO:0000259" key="3">
    <source>
        <dbReference type="PROSITE" id="PS51186"/>
    </source>
</evidence>
<feature type="domain" description="N-acetyltransferase" evidence="3">
    <location>
        <begin position="15"/>
        <end position="150"/>
    </location>
</feature>
<evidence type="ECO:0000313" key="4">
    <source>
        <dbReference type="EMBL" id="MBM7693714.1"/>
    </source>
</evidence>
<comment type="caution">
    <text evidence="4">The sequence shown here is derived from an EMBL/GenBank/DDBJ whole genome shotgun (WGS) entry which is preliminary data.</text>
</comment>
<dbReference type="SUPFAM" id="SSF55729">
    <property type="entry name" value="Acyl-CoA N-acyltransferases (Nat)"/>
    <property type="match status" value="1"/>
</dbReference>
<reference evidence="4 5" key="1">
    <citation type="submission" date="2021-01" db="EMBL/GenBank/DDBJ databases">
        <title>Genomic Encyclopedia of Type Strains, Phase IV (KMG-IV): sequencing the most valuable type-strain genomes for metagenomic binning, comparative biology and taxonomic classification.</title>
        <authorList>
            <person name="Goeker M."/>
        </authorList>
    </citation>
    <scope>NUCLEOTIDE SEQUENCE [LARGE SCALE GENOMIC DNA]</scope>
    <source>
        <strain evidence="4 5">DSM 105482</strain>
    </source>
</reference>
<dbReference type="CDD" id="cd04301">
    <property type="entry name" value="NAT_SF"/>
    <property type="match status" value="1"/>
</dbReference>
<dbReference type="PANTHER" id="PTHR43877:SF2">
    <property type="entry name" value="AMINOALKYLPHOSPHONATE N-ACETYLTRANSFERASE-RELATED"/>
    <property type="match status" value="1"/>
</dbReference>
<name>A0ABS2QKL9_9BACI</name>
<proteinExistence type="predicted"/>
<keyword evidence="5" id="KW-1185">Reference proteome</keyword>
<accession>A0ABS2QKL9</accession>
<evidence type="ECO:0000256" key="2">
    <source>
        <dbReference type="ARBA" id="ARBA00023315"/>
    </source>
</evidence>
<keyword evidence="1" id="KW-0808">Transferase</keyword>
<dbReference type="RefSeq" id="WP_204544655.1">
    <property type="nucleotide sequence ID" value="NZ_JAFBFI010000015.1"/>
</dbReference>
<dbReference type="InterPro" id="IPR000182">
    <property type="entry name" value="GNAT_dom"/>
</dbReference>
<protein>
    <submittedName>
        <fullName evidence="4">GNAT superfamily N-acetyltransferase</fullName>
    </submittedName>
</protein>
<dbReference type="PROSITE" id="PS51186">
    <property type="entry name" value="GNAT"/>
    <property type="match status" value="1"/>
</dbReference>
<dbReference type="EMBL" id="JAFBFI010000015">
    <property type="protein sequence ID" value="MBM7693714.1"/>
    <property type="molecule type" value="Genomic_DNA"/>
</dbReference>
<organism evidence="4 5">
    <name type="scientific">Peribacillus deserti</name>
    <dbReference type="NCBI Taxonomy" id="673318"/>
    <lineage>
        <taxon>Bacteria</taxon>
        <taxon>Bacillati</taxon>
        <taxon>Bacillota</taxon>
        <taxon>Bacilli</taxon>
        <taxon>Bacillales</taxon>
        <taxon>Bacillaceae</taxon>
        <taxon>Peribacillus</taxon>
    </lineage>
</organism>
<dbReference type="Proteomes" id="UP000823486">
    <property type="component" value="Unassembled WGS sequence"/>
</dbReference>
<dbReference type="Gene3D" id="3.40.630.30">
    <property type="match status" value="1"/>
</dbReference>
<sequence length="150" mass="16968">MEGLVVGSEEAHSIEAIKLMRELSEKLKEITGETGEDSFNLDDMNNSRSLFAICRYQGQPVGCGALRPLNETTAELKRMYSRKNGMGVGSKILSYLEKEAINLNYFIIRLETQKINKKAIHFYKSKGYTCIPNYGRCIGRTDAICFEKLL</sequence>